<evidence type="ECO:0000256" key="1">
    <source>
        <dbReference type="SAM" id="Phobius"/>
    </source>
</evidence>
<name>A0A9P6F485_9FUNG</name>
<dbReference type="InterPro" id="IPR036259">
    <property type="entry name" value="MFS_trans_sf"/>
</dbReference>
<keyword evidence="1" id="KW-0812">Transmembrane</keyword>
<accession>A0A9P6F485</accession>
<dbReference type="EMBL" id="JAAAXW010000168">
    <property type="protein sequence ID" value="KAF9541385.1"/>
    <property type="molecule type" value="Genomic_DNA"/>
</dbReference>
<evidence type="ECO:0000313" key="3">
    <source>
        <dbReference type="Proteomes" id="UP000723463"/>
    </source>
</evidence>
<evidence type="ECO:0000313" key="2">
    <source>
        <dbReference type="EMBL" id="KAF9541385.1"/>
    </source>
</evidence>
<dbReference type="SUPFAM" id="SSF103473">
    <property type="entry name" value="MFS general substrate transporter"/>
    <property type="match status" value="1"/>
</dbReference>
<protein>
    <submittedName>
        <fullName evidence="2">Uncharacterized protein</fullName>
    </submittedName>
</protein>
<feature type="transmembrane region" description="Helical" evidence="1">
    <location>
        <begin position="38"/>
        <end position="57"/>
    </location>
</feature>
<keyword evidence="1" id="KW-1133">Transmembrane helix</keyword>
<comment type="caution">
    <text evidence="2">The sequence shown here is derived from an EMBL/GenBank/DDBJ whole genome shotgun (WGS) entry which is preliminary data.</text>
</comment>
<organism evidence="2 3">
    <name type="scientific">Mortierella hygrophila</name>
    <dbReference type="NCBI Taxonomy" id="979708"/>
    <lineage>
        <taxon>Eukaryota</taxon>
        <taxon>Fungi</taxon>
        <taxon>Fungi incertae sedis</taxon>
        <taxon>Mucoromycota</taxon>
        <taxon>Mortierellomycotina</taxon>
        <taxon>Mortierellomycetes</taxon>
        <taxon>Mortierellales</taxon>
        <taxon>Mortierellaceae</taxon>
        <taxon>Mortierella</taxon>
    </lineage>
</organism>
<dbReference type="AlphaFoldDB" id="A0A9P6F485"/>
<keyword evidence="3" id="KW-1185">Reference proteome</keyword>
<feature type="transmembrane region" description="Helical" evidence="1">
    <location>
        <begin position="12"/>
        <end position="31"/>
    </location>
</feature>
<reference evidence="2" key="1">
    <citation type="journal article" date="2020" name="Fungal Divers.">
        <title>Resolving the Mortierellaceae phylogeny through synthesis of multi-gene phylogenetics and phylogenomics.</title>
        <authorList>
            <person name="Vandepol N."/>
            <person name="Liber J."/>
            <person name="Desiro A."/>
            <person name="Na H."/>
            <person name="Kennedy M."/>
            <person name="Barry K."/>
            <person name="Grigoriev I.V."/>
            <person name="Miller A.N."/>
            <person name="O'Donnell K."/>
            <person name="Stajich J.E."/>
            <person name="Bonito G."/>
        </authorList>
    </citation>
    <scope>NUCLEOTIDE SEQUENCE</scope>
    <source>
        <strain evidence="2">NRRL 2591</strain>
    </source>
</reference>
<dbReference type="Proteomes" id="UP000723463">
    <property type="component" value="Unassembled WGS sequence"/>
</dbReference>
<keyword evidence="1" id="KW-0472">Membrane</keyword>
<gene>
    <name evidence="2" type="ORF">EC957_003115</name>
</gene>
<sequence length="99" mass="11012">MIGMVQQVESRIIAISSVSLLLTLSKWCSLSDVYGRKLLFHIGLVGTAIFICINWFAASRYNFLGYYVLYFEAVSFSMIPAAAVLNPAIFAYCGKTDKL</sequence>
<proteinExistence type="predicted"/>
<feature type="transmembrane region" description="Helical" evidence="1">
    <location>
        <begin position="69"/>
        <end position="93"/>
    </location>
</feature>